<dbReference type="Gene3D" id="3.20.20.70">
    <property type="entry name" value="Aldolase class I"/>
    <property type="match status" value="1"/>
</dbReference>
<keyword evidence="9" id="KW-0665">Pyrimidine biosynthesis</keyword>
<dbReference type="PANTHER" id="PTHR48109">
    <property type="entry name" value="DIHYDROOROTATE DEHYDROGENASE (QUINONE), MITOCHONDRIAL-RELATED"/>
    <property type="match status" value="1"/>
</dbReference>
<dbReference type="InterPro" id="IPR050074">
    <property type="entry name" value="DHO_dehydrogenase"/>
</dbReference>
<comment type="subcellular location">
    <subcellularLocation>
        <location evidence="2">Membrane</location>
    </subcellularLocation>
    <subcellularLocation>
        <location evidence="13">Mitochondrion inner membrane</location>
        <topology evidence="13">Single-pass membrane protein</topology>
    </subcellularLocation>
</comment>
<organism evidence="15 16">
    <name type="scientific">Chionoecetes opilio</name>
    <name type="common">Atlantic snow crab</name>
    <name type="synonym">Cancer opilio</name>
    <dbReference type="NCBI Taxonomy" id="41210"/>
    <lineage>
        <taxon>Eukaryota</taxon>
        <taxon>Metazoa</taxon>
        <taxon>Ecdysozoa</taxon>
        <taxon>Arthropoda</taxon>
        <taxon>Crustacea</taxon>
        <taxon>Multicrustacea</taxon>
        <taxon>Malacostraca</taxon>
        <taxon>Eumalacostraca</taxon>
        <taxon>Eucarida</taxon>
        <taxon>Decapoda</taxon>
        <taxon>Pleocyemata</taxon>
        <taxon>Brachyura</taxon>
        <taxon>Eubrachyura</taxon>
        <taxon>Majoidea</taxon>
        <taxon>Majidae</taxon>
        <taxon>Chionoecetes</taxon>
    </lineage>
</organism>
<dbReference type="GO" id="GO:0005743">
    <property type="term" value="C:mitochondrial inner membrane"/>
    <property type="evidence" value="ECO:0007669"/>
    <property type="project" value="UniProtKB-SubCell"/>
</dbReference>
<evidence type="ECO:0000256" key="5">
    <source>
        <dbReference type="ARBA" id="ARBA00012791"/>
    </source>
</evidence>
<dbReference type="GO" id="GO:0044205">
    <property type="term" value="P:'de novo' UMP biosynthetic process"/>
    <property type="evidence" value="ECO:0007669"/>
    <property type="project" value="UniProtKB-UniPathway"/>
</dbReference>
<evidence type="ECO:0000313" key="16">
    <source>
        <dbReference type="Proteomes" id="UP000770661"/>
    </source>
</evidence>
<dbReference type="NCBIfam" id="TIGR01036">
    <property type="entry name" value="pyrD_sub2"/>
    <property type="match status" value="1"/>
</dbReference>
<evidence type="ECO:0000256" key="10">
    <source>
        <dbReference type="ARBA" id="ARBA00023002"/>
    </source>
</evidence>
<comment type="cofactor">
    <cofactor evidence="13">
        <name>FMN</name>
        <dbReference type="ChEBI" id="CHEBI:58210"/>
    </cofactor>
    <text evidence="13">Binds 1 FMN per subunit.</text>
</comment>
<comment type="pathway">
    <text evidence="3 13">Pyrimidine metabolism; UMP biosynthesis via de novo pathway; orotate from (S)-dihydroorotate (quinone route): step 1/1.</text>
</comment>
<dbReference type="GO" id="GO:0006207">
    <property type="term" value="P:'de novo' pyrimidine nucleobase biosynthetic process"/>
    <property type="evidence" value="ECO:0007669"/>
    <property type="project" value="InterPro"/>
</dbReference>
<evidence type="ECO:0000313" key="15">
    <source>
        <dbReference type="EMBL" id="KAG0721745.1"/>
    </source>
</evidence>
<dbReference type="EMBL" id="JACEEZ010010570">
    <property type="protein sequence ID" value="KAG0721745.1"/>
    <property type="molecule type" value="Genomic_DNA"/>
</dbReference>
<dbReference type="PROSITE" id="PS00911">
    <property type="entry name" value="DHODEHASE_1"/>
    <property type="match status" value="1"/>
</dbReference>
<dbReference type="EC" id="1.3.5.2" evidence="5 13"/>
<sequence>MILASCSTCTFGPPSGLLRGLTKHGEAVEGLWRMGFGFVEVGSVTPQPQPGNPRPRVFRLTADAAVINRAAGGAILGVNLGKNKHSEDHERDYSLGVHKFGALADYLVVNVSSPNTPGLRTLQNRDKLEKLVEAVVVARDSLPGTHRPPLLLKIAPDLTLSDMQDIASVALEKKIDGLIVTNTTVLRPASLSSPEREEVGGLSGQPLKDLSTRVIKEMYRLTKGQVPIIGVGGVASGRDAYEKIRAGASLVQLYTGLVYHGPPLVTKITDELEVLLRHDGFKSVGEAVGADVSSK</sequence>
<evidence type="ECO:0000256" key="12">
    <source>
        <dbReference type="ARBA" id="ARBA00048639"/>
    </source>
</evidence>
<comment type="similarity">
    <text evidence="4 13">Belongs to the dihydroorotate dehydrogenase family. Type 2 subfamily.</text>
</comment>
<feature type="domain" description="Dihydroorotate dehydrogenase catalytic" evidence="14">
    <location>
        <begin position="6"/>
        <end position="69"/>
    </location>
</feature>
<name>A0A8J4YI37_CHIOP</name>
<dbReference type="InterPro" id="IPR012135">
    <property type="entry name" value="Dihydroorotate_DH_1_2"/>
</dbReference>
<protein>
    <recommendedName>
        <fullName evidence="6 13">Dihydroorotate dehydrogenase (quinone), mitochondrial</fullName>
        <shortName evidence="13">DHOdehase</shortName>
        <ecNumber evidence="5 13">1.3.5.2</ecNumber>
    </recommendedName>
</protein>
<dbReference type="Proteomes" id="UP000770661">
    <property type="component" value="Unassembled WGS sequence"/>
</dbReference>
<evidence type="ECO:0000256" key="8">
    <source>
        <dbReference type="ARBA" id="ARBA00022643"/>
    </source>
</evidence>
<keyword evidence="8 13" id="KW-0288">FMN</keyword>
<dbReference type="InterPro" id="IPR013785">
    <property type="entry name" value="Aldolase_TIM"/>
</dbReference>
<comment type="function">
    <text evidence="1">Catalyzes the conversion of dihydroorotate to orotate with quinone as electron acceptor.</text>
</comment>
<feature type="domain" description="Dihydroorotate dehydrogenase catalytic" evidence="14">
    <location>
        <begin position="75"/>
        <end position="275"/>
    </location>
</feature>
<evidence type="ECO:0000256" key="2">
    <source>
        <dbReference type="ARBA" id="ARBA00004370"/>
    </source>
</evidence>
<dbReference type="PIRSF" id="PIRSF000164">
    <property type="entry name" value="DHO_oxidase"/>
    <property type="match status" value="1"/>
</dbReference>
<evidence type="ECO:0000256" key="3">
    <source>
        <dbReference type="ARBA" id="ARBA00005161"/>
    </source>
</evidence>
<evidence type="ECO:0000256" key="6">
    <source>
        <dbReference type="ARBA" id="ARBA00017599"/>
    </source>
</evidence>
<keyword evidence="10 13" id="KW-0560">Oxidoreductase</keyword>
<evidence type="ECO:0000256" key="11">
    <source>
        <dbReference type="ARBA" id="ARBA00023136"/>
    </source>
</evidence>
<evidence type="ECO:0000259" key="14">
    <source>
        <dbReference type="Pfam" id="PF01180"/>
    </source>
</evidence>
<gene>
    <name evidence="15" type="primary">Dhodh</name>
    <name evidence="15" type="ORF">GWK47_006235</name>
</gene>
<keyword evidence="11" id="KW-0472">Membrane</keyword>
<evidence type="ECO:0000256" key="13">
    <source>
        <dbReference type="RuleBase" id="RU361255"/>
    </source>
</evidence>
<evidence type="ECO:0000256" key="4">
    <source>
        <dbReference type="ARBA" id="ARBA00005359"/>
    </source>
</evidence>
<dbReference type="SUPFAM" id="SSF51395">
    <property type="entry name" value="FMN-linked oxidoreductases"/>
    <property type="match status" value="1"/>
</dbReference>
<dbReference type="AlphaFoldDB" id="A0A8J4YI37"/>
<dbReference type="GO" id="GO:0106430">
    <property type="term" value="F:dihydroorotate dehydrogenase (quinone) activity"/>
    <property type="evidence" value="ECO:0007669"/>
    <property type="project" value="UniProtKB-EC"/>
</dbReference>
<dbReference type="Pfam" id="PF01180">
    <property type="entry name" value="DHO_dh"/>
    <property type="match status" value="2"/>
</dbReference>
<dbReference type="PROSITE" id="PS00912">
    <property type="entry name" value="DHODEHASE_2"/>
    <property type="match status" value="1"/>
</dbReference>
<keyword evidence="13" id="KW-0999">Mitochondrion inner membrane</keyword>
<evidence type="ECO:0000256" key="9">
    <source>
        <dbReference type="ARBA" id="ARBA00022975"/>
    </source>
</evidence>
<keyword evidence="16" id="KW-1185">Reference proteome</keyword>
<evidence type="ECO:0000256" key="1">
    <source>
        <dbReference type="ARBA" id="ARBA00003125"/>
    </source>
</evidence>
<evidence type="ECO:0000256" key="7">
    <source>
        <dbReference type="ARBA" id="ARBA00022630"/>
    </source>
</evidence>
<dbReference type="InterPro" id="IPR005719">
    <property type="entry name" value="Dihydroorotate_DH_2"/>
</dbReference>
<keyword evidence="13" id="KW-0496">Mitochondrion</keyword>
<dbReference type="CDD" id="cd04738">
    <property type="entry name" value="DHOD_2_like"/>
    <property type="match status" value="1"/>
</dbReference>
<keyword evidence="7 13" id="KW-0285">Flavoprotein</keyword>
<dbReference type="UniPathway" id="UPA00070">
    <property type="reaction ID" value="UER00946"/>
</dbReference>
<comment type="caution">
    <text evidence="15">The sequence shown here is derived from an EMBL/GenBank/DDBJ whole genome shotgun (WGS) entry which is preliminary data.</text>
</comment>
<reference evidence="15" key="1">
    <citation type="submission" date="2020-07" db="EMBL/GenBank/DDBJ databases">
        <title>The High-quality genome of the commercially important snow crab, Chionoecetes opilio.</title>
        <authorList>
            <person name="Jeong J.-H."/>
            <person name="Ryu S."/>
        </authorList>
    </citation>
    <scope>NUCLEOTIDE SEQUENCE</scope>
    <source>
        <strain evidence="15">MADBK_172401_WGS</strain>
        <tissue evidence="15">Digestive gland</tissue>
    </source>
</reference>
<accession>A0A8J4YI37</accession>
<dbReference type="InterPro" id="IPR005720">
    <property type="entry name" value="Dihydroorotate_DH_cat"/>
</dbReference>
<dbReference type="InterPro" id="IPR001295">
    <property type="entry name" value="Dihydroorotate_DH_CS"/>
</dbReference>
<dbReference type="OrthoDB" id="14784at2759"/>
<proteinExistence type="inferred from homology"/>
<comment type="catalytic activity">
    <reaction evidence="12 13">
        <text>(S)-dihydroorotate + a quinone = orotate + a quinol</text>
        <dbReference type="Rhea" id="RHEA:30187"/>
        <dbReference type="ChEBI" id="CHEBI:24646"/>
        <dbReference type="ChEBI" id="CHEBI:30839"/>
        <dbReference type="ChEBI" id="CHEBI:30864"/>
        <dbReference type="ChEBI" id="CHEBI:132124"/>
        <dbReference type="EC" id="1.3.5.2"/>
    </reaction>
</comment>
<dbReference type="PANTHER" id="PTHR48109:SF4">
    <property type="entry name" value="DIHYDROOROTATE DEHYDROGENASE (QUINONE), MITOCHONDRIAL"/>
    <property type="match status" value="1"/>
</dbReference>